<keyword evidence="7" id="KW-1278">Translocase</keyword>
<evidence type="ECO:0000256" key="5">
    <source>
        <dbReference type="ARBA" id="ARBA00022741"/>
    </source>
</evidence>
<organism evidence="10">
    <name type="scientific">bioreactor metagenome</name>
    <dbReference type="NCBI Taxonomy" id="1076179"/>
    <lineage>
        <taxon>unclassified sequences</taxon>
        <taxon>metagenomes</taxon>
        <taxon>ecological metagenomes</taxon>
    </lineage>
</organism>
<dbReference type="AlphaFoldDB" id="A0A644Y3S0"/>
<dbReference type="Gene3D" id="3.40.50.300">
    <property type="entry name" value="P-loop containing nucleotide triphosphate hydrolases"/>
    <property type="match status" value="2"/>
</dbReference>
<dbReference type="InterPro" id="IPR050107">
    <property type="entry name" value="ABC_carbohydrate_import_ATPase"/>
</dbReference>
<dbReference type="InterPro" id="IPR003593">
    <property type="entry name" value="AAA+_ATPase"/>
</dbReference>
<protein>
    <submittedName>
        <fullName evidence="10">Ribose import ATP-binding protein RbsA</fullName>
        <ecNumber evidence="10">3.6.3.17</ecNumber>
    </submittedName>
</protein>
<keyword evidence="10" id="KW-0378">Hydrolase</keyword>
<evidence type="ECO:0000256" key="1">
    <source>
        <dbReference type="ARBA" id="ARBA00022448"/>
    </source>
</evidence>
<keyword evidence="3" id="KW-0762">Sugar transport</keyword>
<dbReference type="InterPro" id="IPR027417">
    <property type="entry name" value="P-loop_NTPase"/>
</dbReference>
<proteinExistence type="predicted"/>
<evidence type="ECO:0000256" key="6">
    <source>
        <dbReference type="ARBA" id="ARBA00022840"/>
    </source>
</evidence>
<keyword evidence="5" id="KW-0547">Nucleotide-binding</keyword>
<keyword evidence="2" id="KW-1003">Cell membrane</keyword>
<dbReference type="EMBL" id="VSSQ01003969">
    <property type="protein sequence ID" value="MPM23166.1"/>
    <property type="molecule type" value="Genomic_DNA"/>
</dbReference>
<keyword evidence="8" id="KW-0472">Membrane</keyword>
<dbReference type="SUPFAM" id="SSF52540">
    <property type="entry name" value="P-loop containing nucleoside triphosphate hydrolases"/>
    <property type="match status" value="2"/>
</dbReference>
<dbReference type="GO" id="GO:0005524">
    <property type="term" value="F:ATP binding"/>
    <property type="evidence" value="ECO:0007669"/>
    <property type="project" value="UniProtKB-KW"/>
</dbReference>
<dbReference type="SMART" id="SM00382">
    <property type="entry name" value="AAA"/>
    <property type="match status" value="1"/>
</dbReference>
<dbReference type="CDD" id="cd03215">
    <property type="entry name" value="ABC_Carb_Monos_II"/>
    <property type="match status" value="1"/>
</dbReference>
<accession>A0A644Y3S0</accession>
<keyword evidence="1" id="KW-0813">Transport</keyword>
<dbReference type="PROSITE" id="PS50893">
    <property type="entry name" value="ABC_TRANSPORTER_2"/>
    <property type="match status" value="1"/>
</dbReference>
<name>A0A644Y3S0_9ZZZZ</name>
<feature type="domain" description="ABC transporter" evidence="9">
    <location>
        <begin position="139"/>
        <end position="386"/>
    </location>
</feature>
<keyword evidence="4" id="KW-0677">Repeat</keyword>
<evidence type="ECO:0000256" key="3">
    <source>
        <dbReference type="ARBA" id="ARBA00022597"/>
    </source>
</evidence>
<dbReference type="EC" id="3.6.3.17" evidence="10"/>
<evidence type="ECO:0000256" key="2">
    <source>
        <dbReference type="ARBA" id="ARBA00022475"/>
    </source>
</evidence>
<sequence>MVDFERMNRETREICARFGLQFTPDEKVSRLSAAMQQMVEIMKAVRRDSAIIAFDEPTASLSDKEIEILFTIIRQLKAQNKVILYVSHRMKEISQISDEVVVFKDGKIVGQVETGKATNDELIRMMVGRPLGKVFEELERNTDIGDTVLELKHMTTDYVTDVSFSVRKGEILGFAGLVGAGRTEIMRALFGLDPILSGEVWLEGKRVSISSPQDAIAHGIAMVPEDRKDQGILPNISVKGNISIAILKTLLNKLRMIDNARETKIAERAIETYRIRTPGADKQISQLSGGNQQKAVLARWLEMRPKVLILDEPTKGIDVGAKAEFYSIICQCARAGITVLLVSSELPEIIGLSDRVVVIREGGVSAIVDRENSNEEHLLRYAMVDEKDA</sequence>
<dbReference type="PROSITE" id="PS00211">
    <property type="entry name" value="ABC_TRANSPORTER_1"/>
    <property type="match status" value="1"/>
</dbReference>
<dbReference type="PANTHER" id="PTHR43790:SF3">
    <property type="entry name" value="D-ALLOSE IMPORT ATP-BINDING PROTEIN ALSA-RELATED"/>
    <property type="match status" value="1"/>
</dbReference>
<evidence type="ECO:0000313" key="10">
    <source>
        <dbReference type="EMBL" id="MPM23166.1"/>
    </source>
</evidence>
<dbReference type="InterPro" id="IPR017871">
    <property type="entry name" value="ABC_transporter-like_CS"/>
</dbReference>
<dbReference type="GO" id="GO:0016887">
    <property type="term" value="F:ATP hydrolysis activity"/>
    <property type="evidence" value="ECO:0007669"/>
    <property type="project" value="InterPro"/>
</dbReference>
<evidence type="ECO:0000256" key="4">
    <source>
        <dbReference type="ARBA" id="ARBA00022737"/>
    </source>
</evidence>
<dbReference type="FunFam" id="3.40.50.300:FF:000126">
    <property type="entry name" value="Galactose/methyl galactoside import ATP-binding protein MglA"/>
    <property type="match status" value="1"/>
</dbReference>
<evidence type="ECO:0000256" key="7">
    <source>
        <dbReference type="ARBA" id="ARBA00022967"/>
    </source>
</evidence>
<dbReference type="PANTHER" id="PTHR43790">
    <property type="entry name" value="CARBOHYDRATE TRANSPORT ATP-BINDING PROTEIN MG119-RELATED"/>
    <property type="match status" value="1"/>
</dbReference>
<comment type="caution">
    <text evidence="10">The sequence shown here is derived from an EMBL/GenBank/DDBJ whole genome shotgun (WGS) entry which is preliminary data.</text>
</comment>
<evidence type="ECO:0000256" key="8">
    <source>
        <dbReference type="ARBA" id="ARBA00023136"/>
    </source>
</evidence>
<reference evidence="10" key="1">
    <citation type="submission" date="2019-08" db="EMBL/GenBank/DDBJ databases">
        <authorList>
            <person name="Kucharzyk K."/>
            <person name="Murdoch R.W."/>
            <person name="Higgins S."/>
            <person name="Loffler F."/>
        </authorList>
    </citation>
    <scope>NUCLEOTIDE SEQUENCE</scope>
</reference>
<gene>
    <name evidence="10" type="primary">rbsA_31</name>
    <name evidence="10" type="ORF">SDC9_69630</name>
</gene>
<dbReference type="Pfam" id="PF00005">
    <property type="entry name" value="ABC_tran"/>
    <property type="match status" value="2"/>
</dbReference>
<dbReference type="InterPro" id="IPR003439">
    <property type="entry name" value="ABC_transporter-like_ATP-bd"/>
</dbReference>
<evidence type="ECO:0000259" key="9">
    <source>
        <dbReference type="PROSITE" id="PS50893"/>
    </source>
</evidence>
<keyword evidence="6 10" id="KW-0067">ATP-binding</keyword>